<dbReference type="Gene3D" id="1.10.287.1490">
    <property type="match status" value="1"/>
</dbReference>
<feature type="compositionally biased region" description="Polar residues" evidence="2">
    <location>
        <begin position="294"/>
        <end position="306"/>
    </location>
</feature>
<proteinExistence type="predicted"/>
<feature type="region of interest" description="Disordered" evidence="2">
    <location>
        <begin position="165"/>
        <end position="198"/>
    </location>
</feature>
<evidence type="ECO:0000313" key="4">
    <source>
        <dbReference type="EMBL" id="PSK60290.1"/>
    </source>
</evidence>
<comment type="caution">
    <text evidence="4">The sequence shown here is derived from an EMBL/GenBank/DDBJ whole genome shotgun (WGS) entry which is preliminary data.</text>
</comment>
<feature type="compositionally biased region" description="Acidic residues" evidence="2">
    <location>
        <begin position="309"/>
        <end position="318"/>
    </location>
</feature>
<feature type="domain" description="GIT Spa2 homology (SHD)" evidence="3">
    <location>
        <begin position="190"/>
        <end position="220"/>
    </location>
</feature>
<reference evidence="4 5" key="1">
    <citation type="submission" date="2017-05" db="EMBL/GenBank/DDBJ databases">
        <title>Draft genome sequence of Elsinoe australis.</title>
        <authorList>
            <person name="Cheng Q."/>
        </authorList>
    </citation>
    <scope>NUCLEOTIDE SEQUENCE [LARGE SCALE GENOMIC DNA]</scope>
    <source>
        <strain evidence="4 5">NL1</strain>
    </source>
</reference>
<accession>A0A2P8AII4</accession>
<feature type="region of interest" description="Disordered" evidence="2">
    <location>
        <begin position="404"/>
        <end position="425"/>
    </location>
</feature>
<dbReference type="OrthoDB" id="5588096at2759"/>
<feature type="compositionally biased region" description="Basic and acidic residues" evidence="2">
    <location>
        <begin position="408"/>
        <end position="425"/>
    </location>
</feature>
<dbReference type="InterPro" id="IPR056439">
    <property type="entry name" value="VBS_C3G9"/>
</dbReference>
<evidence type="ECO:0000259" key="3">
    <source>
        <dbReference type="SMART" id="SM00555"/>
    </source>
</evidence>
<name>A0A2P8AII4_9PEZI</name>
<evidence type="ECO:0000256" key="1">
    <source>
        <dbReference type="SAM" id="Coils"/>
    </source>
</evidence>
<feature type="region of interest" description="Disordered" evidence="2">
    <location>
        <begin position="231"/>
        <end position="319"/>
    </location>
</feature>
<dbReference type="InterPro" id="IPR039892">
    <property type="entry name" value="Spa2/Sph1"/>
</dbReference>
<dbReference type="GO" id="GO:1902716">
    <property type="term" value="C:cell cortex of growing cell tip"/>
    <property type="evidence" value="ECO:0007669"/>
    <property type="project" value="TreeGrafter"/>
</dbReference>
<dbReference type="Pfam" id="PF08518">
    <property type="entry name" value="GIT_SHD"/>
    <property type="match status" value="2"/>
</dbReference>
<feature type="region of interest" description="Disordered" evidence="2">
    <location>
        <begin position="371"/>
        <end position="392"/>
    </location>
</feature>
<dbReference type="PANTHER" id="PTHR21601">
    <property type="entry name" value="SPA2 PROTEIN"/>
    <property type="match status" value="1"/>
</dbReference>
<feature type="region of interest" description="Disordered" evidence="2">
    <location>
        <begin position="728"/>
        <end position="748"/>
    </location>
</feature>
<evidence type="ECO:0000313" key="5">
    <source>
        <dbReference type="Proteomes" id="UP000243723"/>
    </source>
</evidence>
<protein>
    <recommendedName>
        <fullName evidence="3">GIT Spa2 homology (SHD) domain-containing protein</fullName>
    </recommendedName>
</protein>
<dbReference type="GO" id="GO:0005078">
    <property type="term" value="F:MAP-kinase scaffold activity"/>
    <property type="evidence" value="ECO:0007669"/>
    <property type="project" value="TreeGrafter"/>
</dbReference>
<keyword evidence="5" id="KW-1185">Reference proteome</keyword>
<feature type="region of interest" description="Disordered" evidence="2">
    <location>
        <begin position="763"/>
        <end position="783"/>
    </location>
</feature>
<feature type="compositionally biased region" description="Basic and acidic residues" evidence="2">
    <location>
        <begin position="165"/>
        <end position="175"/>
    </location>
</feature>
<dbReference type="AlphaFoldDB" id="A0A2P8AII4"/>
<dbReference type="STRING" id="40998.A0A2P8AII4"/>
<feature type="compositionally biased region" description="Pro residues" evidence="2">
    <location>
        <begin position="244"/>
        <end position="257"/>
    </location>
</feature>
<dbReference type="EMBL" id="NHZQ01000003">
    <property type="protein sequence ID" value="PSK60290.1"/>
    <property type="molecule type" value="Genomic_DNA"/>
</dbReference>
<sequence>MLQQSRPRQVSPLSMESNDSSFLSRYQMMNPSDNPYEAAKPQPSSPPLAQHPSGSTAGGHSRSTSSRSPGGSHMSSASSVARSSEGGNGMYSPVMSESGRSLNPRHEDALLEHYHILKGFLGASLAQDAAAKSTRARDKLLRLSPTQFHELSTDVYDELLRREDERQRRSPDVPRHLLPTKTFHPKRNQARQKLSTLPPERFKQLATDVYFELERRVPRLGGANIDRAASPAMSVASSYRGGPRGPPPGMRGPPGPQRPGSRGPAPGGRGPPPDRAQFPARSSSNDYGRPLPKTFQSNTIVPNKSTMVEGDDTEDEDPMGLSTVVGGSPGKSRGLDQEQVQAFENQIAELQAKVAGLESAVQEKDVHINNIESSRQQHENGLSSEREEWNQTRGDMERQLAELQDSAQSHHAELDQTHQKHAKREAGLRDQLEQTVNELQGQIDTLNAENSLLRLQGGSGSDESADEWRQQVEMLQTELTSQRKVTDEVRENATHFLQEMRVLSEQSEAAFEKEEQLQVQIRSLQVEVEDWKTRYAKTKTELRNLKASSIGLPLQNMSRDALAARHQLLSQEGLVNDMHVTNYQMSIDELLQSARQNSADATLEKMKVVIGHVQQITNNGKEDYTGLPSPAESPNPMSPQLNGSGTPPTQATLKARVARNATGLITATRNYVSADGLSPVSLVDAAAANLTAAVVDYVKTVGVKASSTNELRHDMDMDDGFEMLPSTTHVPQLKPKAPGLNTSAPNNGNGWFSRLKGSFDSSYSNDMSPASLRDDESEYNSYR</sequence>
<dbReference type="Proteomes" id="UP000243723">
    <property type="component" value="Unassembled WGS sequence"/>
</dbReference>
<dbReference type="Pfam" id="PF23742">
    <property type="entry name" value="VBS_C3G9"/>
    <property type="match status" value="1"/>
</dbReference>
<feature type="domain" description="GIT Spa2 homology (SHD)" evidence="3">
    <location>
        <begin position="136"/>
        <end position="166"/>
    </location>
</feature>
<feature type="compositionally biased region" description="Low complexity" evidence="2">
    <location>
        <begin position="53"/>
        <end position="85"/>
    </location>
</feature>
<evidence type="ECO:0000256" key="2">
    <source>
        <dbReference type="SAM" id="MobiDB-lite"/>
    </source>
</evidence>
<feature type="compositionally biased region" description="Polar residues" evidence="2">
    <location>
        <begin position="638"/>
        <end position="648"/>
    </location>
</feature>
<feature type="compositionally biased region" description="Polar residues" evidence="2">
    <location>
        <begin position="371"/>
        <end position="383"/>
    </location>
</feature>
<dbReference type="SMART" id="SM00555">
    <property type="entry name" value="GIT"/>
    <property type="match status" value="2"/>
</dbReference>
<feature type="region of interest" description="Disordered" evidence="2">
    <location>
        <begin position="621"/>
        <end position="648"/>
    </location>
</feature>
<organism evidence="4 5">
    <name type="scientific">Elsinoe australis</name>
    <dbReference type="NCBI Taxonomy" id="40998"/>
    <lineage>
        <taxon>Eukaryota</taxon>
        <taxon>Fungi</taxon>
        <taxon>Dikarya</taxon>
        <taxon>Ascomycota</taxon>
        <taxon>Pezizomycotina</taxon>
        <taxon>Dothideomycetes</taxon>
        <taxon>Dothideomycetidae</taxon>
        <taxon>Myriangiales</taxon>
        <taxon>Elsinoaceae</taxon>
        <taxon>Elsinoe</taxon>
    </lineage>
</organism>
<dbReference type="InterPro" id="IPR013724">
    <property type="entry name" value="GIT_SHD"/>
</dbReference>
<keyword evidence="1" id="KW-0175">Coiled coil</keyword>
<feature type="coiled-coil region" evidence="1">
    <location>
        <begin position="514"/>
        <end position="548"/>
    </location>
</feature>
<dbReference type="GO" id="GO:0005826">
    <property type="term" value="C:actomyosin contractile ring"/>
    <property type="evidence" value="ECO:0007669"/>
    <property type="project" value="TreeGrafter"/>
</dbReference>
<dbReference type="PANTHER" id="PTHR21601:SF0">
    <property type="entry name" value="PROTEIN SPA2-RELATED"/>
    <property type="match status" value="1"/>
</dbReference>
<feature type="region of interest" description="Disordered" evidence="2">
    <location>
        <begin position="1"/>
        <end position="102"/>
    </location>
</feature>
<feature type="compositionally biased region" description="Polar residues" evidence="2">
    <location>
        <begin position="1"/>
        <end position="33"/>
    </location>
</feature>
<gene>
    <name evidence="4" type="ORF">B9Z65_440</name>
</gene>